<dbReference type="EMBL" id="DS547094">
    <property type="protein sequence ID" value="EDR12362.1"/>
    <property type="molecule type" value="Genomic_DNA"/>
</dbReference>
<proteinExistence type="predicted"/>
<dbReference type="InParanoid" id="B0CY14"/>
<evidence type="ECO:0000313" key="2">
    <source>
        <dbReference type="Proteomes" id="UP000001194"/>
    </source>
</evidence>
<organism evidence="2">
    <name type="scientific">Laccaria bicolor (strain S238N-H82 / ATCC MYA-4686)</name>
    <name type="common">Bicoloured deceiver</name>
    <name type="synonym">Laccaria laccata var. bicolor</name>
    <dbReference type="NCBI Taxonomy" id="486041"/>
    <lineage>
        <taxon>Eukaryota</taxon>
        <taxon>Fungi</taxon>
        <taxon>Dikarya</taxon>
        <taxon>Basidiomycota</taxon>
        <taxon>Agaricomycotina</taxon>
        <taxon>Agaricomycetes</taxon>
        <taxon>Agaricomycetidae</taxon>
        <taxon>Agaricales</taxon>
        <taxon>Agaricineae</taxon>
        <taxon>Hydnangiaceae</taxon>
        <taxon>Laccaria</taxon>
    </lineage>
</organism>
<sequence>MNKQTFYRPWGSFLAYGARERANRCKQLVFSKHDIVVSFLAPAPMFIYITM</sequence>
<gene>
    <name evidence="1" type="ORF">LACBIDRAFT_311685</name>
</gene>
<dbReference type="Proteomes" id="UP000001194">
    <property type="component" value="Unassembled WGS sequence"/>
</dbReference>
<accession>B0CY14</accession>
<name>B0CY14_LACBS</name>
<dbReference type="RefSeq" id="XP_001876626.1">
    <property type="nucleotide sequence ID" value="XM_001876591.1"/>
</dbReference>
<dbReference type="HOGENOM" id="CLU_3125283_0_0_1"/>
<dbReference type="GeneID" id="6072838"/>
<dbReference type="AlphaFoldDB" id="B0CY14"/>
<protein>
    <submittedName>
        <fullName evidence="1">Predicted protein</fullName>
    </submittedName>
</protein>
<keyword evidence="2" id="KW-1185">Reference proteome</keyword>
<dbReference type="KEGG" id="lbc:LACBIDRAFT_311685"/>
<evidence type="ECO:0000313" key="1">
    <source>
        <dbReference type="EMBL" id="EDR12362.1"/>
    </source>
</evidence>
<reference evidence="1 2" key="1">
    <citation type="journal article" date="2008" name="Nature">
        <title>The genome of Laccaria bicolor provides insights into mycorrhizal symbiosis.</title>
        <authorList>
            <person name="Martin F."/>
            <person name="Aerts A."/>
            <person name="Ahren D."/>
            <person name="Brun A."/>
            <person name="Danchin E.G.J."/>
            <person name="Duchaussoy F."/>
            <person name="Gibon J."/>
            <person name="Kohler A."/>
            <person name="Lindquist E."/>
            <person name="Pereda V."/>
            <person name="Salamov A."/>
            <person name="Shapiro H.J."/>
            <person name="Wuyts J."/>
            <person name="Blaudez D."/>
            <person name="Buee M."/>
            <person name="Brokstein P."/>
            <person name="Canbaeck B."/>
            <person name="Cohen D."/>
            <person name="Courty P.E."/>
            <person name="Coutinho P.M."/>
            <person name="Delaruelle C."/>
            <person name="Detter J.C."/>
            <person name="Deveau A."/>
            <person name="DiFazio S."/>
            <person name="Duplessis S."/>
            <person name="Fraissinet-Tachet L."/>
            <person name="Lucic E."/>
            <person name="Frey-Klett P."/>
            <person name="Fourrey C."/>
            <person name="Feussner I."/>
            <person name="Gay G."/>
            <person name="Grimwood J."/>
            <person name="Hoegger P.J."/>
            <person name="Jain P."/>
            <person name="Kilaru S."/>
            <person name="Labbe J."/>
            <person name="Lin Y.C."/>
            <person name="Legue V."/>
            <person name="Le Tacon F."/>
            <person name="Marmeisse R."/>
            <person name="Melayah D."/>
            <person name="Montanini B."/>
            <person name="Muratet M."/>
            <person name="Nehls U."/>
            <person name="Niculita-Hirzel H."/>
            <person name="Oudot-Le Secq M.P."/>
            <person name="Peter M."/>
            <person name="Quesneville H."/>
            <person name="Rajashekar B."/>
            <person name="Reich M."/>
            <person name="Rouhier N."/>
            <person name="Schmutz J."/>
            <person name="Yin T."/>
            <person name="Chalot M."/>
            <person name="Henrissat B."/>
            <person name="Kuees U."/>
            <person name="Lucas S."/>
            <person name="Van de Peer Y."/>
            <person name="Podila G.K."/>
            <person name="Polle A."/>
            <person name="Pukkila P.J."/>
            <person name="Richardson P.M."/>
            <person name="Rouze P."/>
            <person name="Sanders I.R."/>
            <person name="Stajich J.E."/>
            <person name="Tunlid A."/>
            <person name="Tuskan G."/>
            <person name="Grigoriev I.V."/>
        </authorList>
    </citation>
    <scope>NUCLEOTIDE SEQUENCE [LARGE SCALE GENOMIC DNA]</scope>
    <source>
        <strain evidence="2">S238N-H82 / ATCC MYA-4686</strain>
    </source>
</reference>